<keyword evidence="1" id="KW-0812">Transmembrane</keyword>
<evidence type="ECO:0000313" key="3">
    <source>
        <dbReference type="Proteomes" id="UP000042958"/>
    </source>
</evidence>
<gene>
    <name evidence="2" type="ORF">PMG11_08208</name>
</gene>
<name>A0A0F7TSC7_PENBI</name>
<evidence type="ECO:0000256" key="1">
    <source>
        <dbReference type="SAM" id="Phobius"/>
    </source>
</evidence>
<evidence type="ECO:0000313" key="2">
    <source>
        <dbReference type="EMBL" id="CEJ59589.1"/>
    </source>
</evidence>
<sequence length="337" mass="37544">MAPLTTETISDVLREDLEVDLGKDFQVGLTHVKCLAPTQYRGSRQCGESINKHIIVRIQAILDLPVTYLEGDKVKIFDAIDQLATYLVHPRKHPKAGVKTVNELKEKYRKTMERHFEAKKNDGAIVAMTESREVLENSDVEEDSLPIVPSSYTEEITQAVEVGEVSYPALPTTHTCTIEDKEDVTIDSSDEPHLLPRSYITPPYCLAKPSTPLSSNDPMLSHPISEPLPSNNLLLLLVLKFLQQLYVAFYSQVHVRWGPAPVEHMSGQSEHESFTELKFFFGLRVATRLLPILLCVVSLGLYYQAGSILGCLALYVLVSGCVSTLLRLRSPGSELVV</sequence>
<dbReference type="EMBL" id="CDHK01000007">
    <property type="protein sequence ID" value="CEJ59589.1"/>
    <property type="molecule type" value="Genomic_DNA"/>
</dbReference>
<reference evidence="3" key="1">
    <citation type="journal article" date="2015" name="Genome Announc.">
        <title>Draft genome sequence of the fungus Penicillium brasilianum MG11.</title>
        <authorList>
            <person name="Horn F."/>
            <person name="Linde J."/>
            <person name="Mattern D.J."/>
            <person name="Walther G."/>
            <person name="Guthke R."/>
            <person name="Brakhage A.A."/>
            <person name="Valiante V."/>
        </authorList>
    </citation>
    <scope>NUCLEOTIDE SEQUENCE [LARGE SCALE GENOMIC DNA]</scope>
    <source>
        <strain evidence="3">MG11</strain>
    </source>
</reference>
<proteinExistence type="predicted"/>
<dbReference type="Proteomes" id="UP000042958">
    <property type="component" value="Unassembled WGS sequence"/>
</dbReference>
<protein>
    <submittedName>
        <fullName evidence="2">Uncharacterized protein</fullName>
    </submittedName>
</protein>
<feature type="transmembrane region" description="Helical" evidence="1">
    <location>
        <begin position="307"/>
        <end position="326"/>
    </location>
</feature>
<organism evidence="2 3">
    <name type="scientific">Penicillium brasilianum</name>
    <dbReference type="NCBI Taxonomy" id="104259"/>
    <lineage>
        <taxon>Eukaryota</taxon>
        <taxon>Fungi</taxon>
        <taxon>Dikarya</taxon>
        <taxon>Ascomycota</taxon>
        <taxon>Pezizomycotina</taxon>
        <taxon>Eurotiomycetes</taxon>
        <taxon>Eurotiomycetidae</taxon>
        <taxon>Eurotiales</taxon>
        <taxon>Aspergillaceae</taxon>
        <taxon>Penicillium</taxon>
    </lineage>
</organism>
<dbReference type="AlphaFoldDB" id="A0A0F7TSC7"/>
<dbReference type="OrthoDB" id="4363749at2759"/>
<keyword evidence="1" id="KW-1133">Transmembrane helix</keyword>
<keyword evidence="1" id="KW-0472">Membrane</keyword>
<accession>A0A0F7TSC7</accession>
<keyword evidence="3" id="KW-1185">Reference proteome</keyword>